<keyword evidence="4 7" id="KW-0812">Transmembrane</keyword>
<evidence type="ECO:0000256" key="1">
    <source>
        <dbReference type="ARBA" id="ARBA00004571"/>
    </source>
</evidence>
<evidence type="ECO:0000256" key="3">
    <source>
        <dbReference type="ARBA" id="ARBA00022452"/>
    </source>
</evidence>
<dbReference type="RefSeq" id="WP_089895398.1">
    <property type="nucleotide sequence ID" value="NZ_FNGV01000019.1"/>
</dbReference>
<dbReference type="Gene3D" id="2.170.130.10">
    <property type="entry name" value="TonB-dependent receptor, plug domain"/>
    <property type="match status" value="1"/>
</dbReference>
<dbReference type="Gene3D" id="2.60.40.1120">
    <property type="entry name" value="Carboxypeptidase-like, regulatory domain"/>
    <property type="match status" value="1"/>
</dbReference>
<comment type="subcellular location">
    <subcellularLocation>
        <location evidence="1 7">Cell outer membrane</location>
        <topology evidence="1 7">Multi-pass membrane protein</topology>
    </subcellularLocation>
</comment>
<evidence type="ECO:0000256" key="8">
    <source>
        <dbReference type="SAM" id="SignalP"/>
    </source>
</evidence>
<feature type="domain" description="TonB-dependent receptor plug" evidence="9">
    <location>
        <begin position="116"/>
        <end position="223"/>
    </location>
</feature>
<dbReference type="PROSITE" id="PS52016">
    <property type="entry name" value="TONB_DEPENDENT_REC_3"/>
    <property type="match status" value="1"/>
</dbReference>
<keyword evidence="11" id="KW-1185">Reference proteome</keyword>
<reference evidence="10 11" key="1">
    <citation type="submission" date="2016-10" db="EMBL/GenBank/DDBJ databases">
        <authorList>
            <person name="de Groot N.N."/>
        </authorList>
    </citation>
    <scope>NUCLEOTIDE SEQUENCE [LARGE SCALE GENOMIC DNA]</scope>
    <source>
        <strain evidence="10 11">DSM 19886</strain>
    </source>
</reference>
<evidence type="ECO:0000259" key="9">
    <source>
        <dbReference type="Pfam" id="PF07715"/>
    </source>
</evidence>
<dbReference type="Pfam" id="PF13715">
    <property type="entry name" value="CarbopepD_reg_2"/>
    <property type="match status" value="1"/>
</dbReference>
<keyword evidence="6 7" id="KW-0998">Cell outer membrane</keyword>
<gene>
    <name evidence="10" type="ORF">SAMN04488514_11959</name>
</gene>
<dbReference type="SUPFAM" id="SSF49464">
    <property type="entry name" value="Carboxypeptidase regulatory domain-like"/>
    <property type="match status" value="1"/>
</dbReference>
<dbReference type="InterPro" id="IPR023997">
    <property type="entry name" value="TonB-dep_OMP_SusC/RagA_CS"/>
</dbReference>
<dbReference type="InterPro" id="IPR023996">
    <property type="entry name" value="TonB-dep_OMP_SusC/RagA"/>
</dbReference>
<keyword evidence="8" id="KW-0732">Signal</keyword>
<dbReference type="GO" id="GO:0009279">
    <property type="term" value="C:cell outer membrane"/>
    <property type="evidence" value="ECO:0007669"/>
    <property type="project" value="UniProtKB-SubCell"/>
</dbReference>
<evidence type="ECO:0000256" key="7">
    <source>
        <dbReference type="PROSITE-ProRule" id="PRU01360"/>
    </source>
</evidence>
<dbReference type="AlphaFoldDB" id="A0A1G9XY31"/>
<dbReference type="InterPro" id="IPR012910">
    <property type="entry name" value="Plug_dom"/>
</dbReference>
<comment type="similarity">
    <text evidence="7">Belongs to the TonB-dependent receptor family.</text>
</comment>
<dbReference type="Gene3D" id="2.40.170.20">
    <property type="entry name" value="TonB-dependent receptor, beta-barrel domain"/>
    <property type="match status" value="1"/>
</dbReference>
<keyword evidence="2 7" id="KW-0813">Transport</keyword>
<name>A0A1G9XY31_9FLAO</name>
<feature type="signal peptide" evidence="8">
    <location>
        <begin position="1"/>
        <end position="22"/>
    </location>
</feature>
<protein>
    <submittedName>
        <fullName evidence="10">TonB-linked outer membrane protein, SusC/RagA family</fullName>
    </submittedName>
</protein>
<dbReference type="InterPro" id="IPR036942">
    <property type="entry name" value="Beta-barrel_TonB_sf"/>
</dbReference>
<evidence type="ECO:0000256" key="4">
    <source>
        <dbReference type="ARBA" id="ARBA00022692"/>
    </source>
</evidence>
<dbReference type="InterPro" id="IPR008969">
    <property type="entry name" value="CarboxyPept-like_regulatory"/>
</dbReference>
<proteinExistence type="inferred from homology"/>
<dbReference type="InterPro" id="IPR037066">
    <property type="entry name" value="Plug_dom_sf"/>
</dbReference>
<dbReference type="FunFam" id="2.170.130.10:FF:000008">
    <property type="entry name" value="SusC/RagA family TonB-linked outer membrane protein"/>
    <property type="match status" value="1"/>
</dbReference>
<dbReference type="SUPFAM" id="SSF56935">
    <property type="entry name" value="Porins"/>
    <property type="match status" value="1"/>
</dbReference>
<feature type="chain" id="PRO_5011438611" evidence="8">
    <location>
        <begin position="23"/>
        <end position="1078"/>
    </location>
</feature>
<evidence type="ECO:0000256" key="6">
    <source>
        <dbReference type="ARBA" id="ARBA00023237"/>
    </source>
</evidence>
<dbReference type="OrthoDB" id="9768177at2"/>
<evidence type="ECO:0000256" key="2">
    <source>
        <dbReference type="ARBA" id="ARBA00022448"/>
    </source>
</evidence>
<dbReference type="EMBL" id="FNGV01000019">
    <property type="protein sequence ID" value="SDN01451.1"/>
    <property type="molecule type" value="Genomic_DNA"/>
</dbReference>
<organism evidence="10 11">
    <name type="scientific">Kriegella aquimaris</name>
    <dbReference type="NCBI Taxonomy" id="192904"/>
    <lineage>
        <taxon>Bacteria</taxon>
        <taxon>Pseudomonadati</taxon>
        <taxon>Bacteroidota</taxon>
        <taxon>Flavobacteriia</taxon>
        <taxon>Flavobacteriales</taxon>
        <taxon>Flavobacteriaceae</taxon>
        <taxon>Kriegella</taxon>
    </lineage>
</organism>
<dbReference type="NCBIfam" id="TIGR04057">
    <property type="entry name" value="SusC_RagA_signa"/>
    <property type="match status" value="1"/>
</dbReference>
<evidence type="ECO:0000256" key="5">
    <source>
        <dbReference type="ARBA" id="ARBA00023136"/>
    </source>
</evidence>
<evidence type="ECO:0000313" key="10">
    <source>
        <dbReference type="EMBL" id="SDN01451.1"/>
    </source>
</evidence>
<keyword evidence="5 7" id="KW-0472">Membrane</keyword>
<sequence>MNFKTKLALITLLFINGLQMMAQDGITLTGIVVDVEKVPVPGVNVIIVGTTTGTATDFDGNYTIQVNNGDVLQFSYIGFITQNIPFEGQSSLNVTLQEDAALLDEVVVVGYGTRKKSHLTGAVAKVKGDDIAGIQATRVDDALAGKLPGVLIQNQSGAPGADPKIQIRAASSITGNSDPLIVVDGYPISGSLATVNPNDIESLEVLKDAASAAIYGSRGANGVILVTSKKGKAGKTKFSYNAYTSFSNKYVDNIKMTASEFADYADASIASGKWDVSELEAAAPGYTQFKIDAYRNAPDVVAREDYLFGTGSTQSHDFSMSGGSEDSNFFASMGYQNTDGVVVKQGYERLNARLSADTKFGEKFKAGISFNGFASDRSDFEGSLRDTNRQYDISPIYHTPASIAFVQALEAQHQALGYTVNRSGGVSGYRAFDTRAVNGDLPDLFPASIYDLQPGDPAWDWHYGRDGNGIGGSGNPGTASILENRSNTEKTYFANISSYLSYAIAEGLTLKTVLGGDYRATQFKQHALITGDGGGELKDTYLDQQDVQTKSILSVTTLDYNTVLNDKHDISAVIGVEYQKNHLLGTSIQGNNVEQRFGEPLNYAFISNENTIVTERNETIHRQSIFGRIAYAYDDRYLISASLRRDGDSRFGANNKHEMFPAVSLGWNIHNEAFFNNDGFISKFKPRVSYGSLGTTSNLGAYNALSFANPATTPLGSAFLIPADTSNPDLTWQTNTETNYGIDLGFVNNRFTLGVDYYTSDIENILIDLSVSEVLGRSSIRVNSGDVKSSGMEFEMTAGIVRNDNFNWSLGANLSTVNTEITDLGPLTQLPDQIYGTSGRGAVYRNYVGGEIGELWGLQTTGWVEEKHMINPTDVIGASSGEVYVVDQNGDGKIDATKTVEDGGDLVKLGTNTPDFYWGLNSNMTYKNLDLSFQLQGSHGAVLYNVDPLYYGSNWGGRLRGSFDADGDGIEDATGKHYTRARDQTDATVQDAGYVALRNLTLGYTFDQDLMSKIGLNSIRIYAAATNLLYFVGDDYTSYNPEGIDSSNPGYGGPITSGHQEGAYPVLRTFTLGLNVNF</sequence>
<dbReference type="InterPro" id="IPR039426">
    <property type="entry name" value="TonB-dep_rcpt-like"/>
</dbReference>
<accession>A0A1G9XY31</accession>
<dbReference type="Proteomes" id="UP000199440">
    <property type="component" value="Unassembled WGS sequence"/>
</dbReference>
<dbReference type="NCBIfam" id="TIGR04056">
    <property type="entry name" value="OMP_RagA_SusC"/>
    <property type="match status" value="1"/>
</dbReference>
<dbReference type="Pfam" id="PF07715">
    <property type="entry name" value="Plug"/>
    <property type="match status" value="1"/>
</dbReference>
<dbReference type="STRING" id="192904.SAMN04488514_11959"/>
<keyword evidence="3 7" id="KW-1134">Transmembrane beta strand</keyword>
<evidence type="ECO:0000313" key="11">
    <source>
        <dbReference type="Proteomes" id="UP000199440"/>
    </source>
</evidence>